<feature type="non-terminal residue" evidence="1">
    <location>
        <position position="208"/>
    </location>
</feature>
<dbReference type="PROSITE" id="PS00092">
    <property type="entry name" value="N6_MTASE"/>
    <property type="match status" value="1"/>
</dbReference>
<dbReference type="GO" id="GO:0008168">
    <property type="term" value="F:methyltransferase activity"/>
    <property type="evidence" value="ECO:0007669"/>
    <property type="project" value="InterPro"/>
</dbReference>
<dbReference type="AlphaFoldDB" id="A0A813FK06"/>
<dbReference type="InterPro" id="IPR002052">
    <property type="entry name" value="DNA_methylase_N6_adenine_CS"/>
</dbReference>
<organism evidence="1 2">
    <name type="scientific">Polarella glacialis</name>
    <name type="common">Dinoflagellate</name>
    <dbReference type="NCBI Taxonomy" id="89957"/>
    <lineage>
        <taxon>Eukaryota</taxon>
        <taxon>Sar</taxon>
        <taxon>Alveolata</taxon>
        <taxon>Dinophyceae</taxon>
        <taxon>Suessiales</taxon>
        <taxon>Suessiaceae</taxon>
        <taxon>Polarella</taxon>
    </lineage>
</organism>
<dbReference type="PANTHER" id="PTHR39444">
    <property type="entry name" value="SITE-SPECIFIC DNA-METHYLTRANSFERASE (ADENINE-SPECIFIC)"/>
    <property type="match status" value="1"/>
</dbReference>
<name>A0A813FK06_POLGL</name>
<keyword evidence="2" id="KW-1185">Reference proteome</keyword>
<reference evidence="1" key="1">
    <citation type="submission" date="2021-02" db="EMBL/GenBank/DDBJ databases">
        <authorList>
            <person name="Dougan E. K."/>
            <person name="Rhodes N."/>
            <person name="Thang M."/>
            <person name="Chan C."/>
        </authorList>
    </citation>
    <scope>NUCLEOTIDE SEQUENCE</scope>
</reference>
<dbReference type="Proteomes" id="UP000654075">
    <property type="component" value="Unassembled WGS sequence"/>
</dbReference>
<protein>
    <submittedName>
        <fullName evidence="1">Uncharacterized protein</fullName>
    </submittedName>
</protein>
<evidence type="ECO:0000313" key="1">
    <source>
        <dbReference type="EMBL" id="CAE8610888.1"/>
    </source>
</evidence>
<proteinExistence type="predicted"/>
<comment type="caution">
    <text evidence="1">The sequence shown here is derived from an EMBL/GenBank/DDBJ whole genome shotgun (WGS) entry which is preliminary data.</text>
</comment>
<dbReference type="PANTHER" id="PTHR39444:SF3">
    <property type="entry name" value="SITE-SPECIFIC DNA-METHYLTRANSFERASE (ADENINE-SPECIFIC)"/>
    <property type="match status" value="1"/>
</dbReference>
<dbReference type="GO" id="GO:0032259">
    <property type="term" value="P:methylation"/>
    <property type="evidence" value="ECO:0007669"/>
    <property type="project" value="InterPro"/>
</dbReference>
<accession>A0A813FK06</accession>
<evidence type="ECO:0000313" key="2">
    <source>
        <dbReference type="Proteomes" id="UP000654075"/>
    </source>
</evidence>
<sequence>QACANLQIYDPYYCQGGTKRRLGKLGFDHVHNENEDFYVVAKSENVTAFDVLVTNPPFSDAEHVTFALDFAISSGKPWLMILPVSFIFSDIFTRVEQVLGADGLRPFYVVPGKKYNFKTPAPLPPPPKIDRHHQARTRSRISHTLWVVQGGADKELHQRLLEVARSSFDEEGVEWAESVSELPKSALPGHFTKDMKRVAELQGLVLSD</sequence>
<dbReference type="OrthoDB" id="203687at2759"/>
<dbReference type="GO" id="GO:0003676">
    <property type="term" value="F:nucleic acid binding"/>
    <property type="evidence" value="ECO:0007669"/>
    <property type="project" value="InterPro"/>
</dbReference>
<dbReference type="EMBL" id="CAJNNV010024860">
    <property type="protein sequence ID" value="CAE8610888.1"/>
    <property type="molecule type" value="Genomic_DNA"/>
</dbReference>
<gene>
    <name evidence="1" type="ORF">PGLA1383_LOCUS28699</name>
</gene>